<gene>
    <name evidence="1" type="ORF">GMARGA_LOCUS35544</name>
</gene>
<proteinExistence type="predicted"/>
<feature type="non-terminal residue" evidence="1">
    <location>
        <position position="185"/>
    </location>
</feature>
<comment type="caution">
    <text evidence="1">The sequence shown here is derived from an EMBL/GenBank/DDBJ whole genome shotgun (WGS) entry which is preliminary data.</text>
</comment>
<name>A0ABN7WV55_GIGMA</name>
<organism evidence="1 2">
    <name type="scientific">Gigaspora margarita</name>
    <dbReference type="NCBI Taxonomy" id="4874"/>
    <lineage>
        <taxon>Eukaryota</taxon>
        <taxon>Fungi</taxon>
        <taxon>Fungi incertae sedis</taxon>
        <taxon>Mucoromycota</taxon>
        <taxon>Glomeromycotina</taxon>
        <taxon>Glomeromycetes</taxon>
        <taxon>Diversisporales</taxon>
        <taxon>Gigasporaceae</taxon>
        <taxon>Gigaspora</taxon>
    </lineage>
</organism>
<dbReference type="EMBL" id="CAJVQB010066428">
    <property type="protein sequence ID" value="CAG8841651.1"/>
    <property type="molecule type" value="Genomic_DNA"/>
</dbReference>
<evidence type="ECO:0000313" key="2">
    <source>
        <dbReference type="Proteomes" id="UP000789901"/>
    </source>
</evidence>
<protein>
    <submittedName>
        <fullName evidence="1">42668_t:CDS:1</fullName>
    </submittedName>
</protein>
<keyword evidence="2" id="KW-1185">Reference proteome</keyword>
<reference evidence="1 2" key="1">
    <citation type="submission" date="2021-06" db="EMBL/GenBank/DDBJ databases">
        <authorList>
            <person name="Kallberg Y."/>
            <person name="Tangrot J."/>
            <person name="Rosling A."/>
        </authorList>
    </citation>
    <scope>NUCLEOTIDE SEQUENCE [LARGE SCALE GENOMIC DNA]</scope>
    <source>
        <strain evidence="1 2">120-4 pot B 10/14</strain>
    </source>
</reference>
<evidence type="ECO:0000313" key="1">
    <source>
        <dbReference type="EMBL" id="CAG8841651.1"/>
    </source>
</evidence>
<sequence>MSKIKIRALNKNSLTSESYQNHLHHFLSPPLSLKIDKTSQFSKQSSEVHDLLKRIKDTNEYSDDFFLAAQKFINELYNESKQPHKQILTKDYWNSSTETLIDDHLNSNHSSTSKPCPELSVSRCLNYSEILETHQTTDSLLESNHLQQNLNDQNLVIPNEDQNLTLSENFQASTSDHDLTNALSK</sequence>
<dbReference type="Proteomes" id="UP000789901">
    <property type="component" value="Unassembled WGS sequence"/>
</dbReference>
<accession>A0ABN7WV55</accession>